<evidence type="ECO:0000313" key="1">
    <source>
        <dbReference type="EMBL" id="AVF34262.1"/>
    </source>
</evidence>
<organism evidence="1 2">
    <name type="scientific">Rahnella sikkimica</name>
    <dbReference type="NCBI Taxonomy" id="1805933"/>
    <lineage>
        <taxon>Bacteria</taxon>
        <taxon>Pseudomonadati</taxon>
        <taxon>Pseudomonadota</taxon>
        <taxon>Gammaproteobacteria</taxon>
        <taxon>Enterobacterales</taxon>
        <taxon>Yersiniaceae</taxon>
        <taxon>Rahnella</taxon>
    </lineage>
</organism>
<gene>
    <name evidence="1" type="ORF">BV494_04635</name>
</gene>
<protein>
    <submittedName>
        <fullName evidence="1">Uncharacterized protein</fullName>
    </submittedName>
</protein>
<evidence type="ECO:0000313" key="2">
    <source>
        <dbReference type="Proteomes" id="UP000239197"/>
    </source>
</evidence>
<dbReference type="EMBL" id="CP019062">
    <property type="protein sequence ID" value="AVF34262.1"/>
    <property type="molecule type" value="Genomic_DNA"/>
</dbReference>
<name>A0A2L1UMW8_9GAMM</name>
<proteinExistence type="predicted"/>
<dbReference type="RefSeq" id="WP_104921793.1">
    <property type="nucleotide sequence ID" value="NZ_CP019062.1"/>
</dbReference>
<dbReference type="Proteomes" id="UP000239197">
    <property type="component" value="Chromosome"/>
</dbReference>
<dbReference type="AlphaFoldDB" id="A0A2L1UMW8"/>
<reference evidence="2" key="1">
    <citation type="submission" date="2017-01" db="EMBL/GenBank/DDBJ databases">
        <title>Genome sequence of Rouxiella sp. ERMR1:05.</title>
        <authorList>
            <person name="Kumar R."/>
            <person name="Singh D."/>
            <person name="Kumar S."/>
        </authorList>
    </citation>
    <scope>NUCLEOTIDE SEQUENCE [LARGE SCALE GENOMIC DNA]</scope>
    <source>
        <strain evidence="2">ERMR1:05</strain>
    </source>
</reference>
<accession>A0A2L1UMW8</accession>
<dbReference type="KEGG" id="rox:BV494_04635"/>
<keyword evidence="2" id="KW-1185">Reference proteome</keyword>
<sequence>MDTKAAFEKWYVGLGSCMADKKKMFETDDLGYTDVLTWTAFAGYKAGIAARNEELASHGIRIKGKTE</sequence>